<reference evidence="1 2" key="1">
    <citation type="submission" date="2023-04" db="EMBL/GenBank/DDBJ databases">
        <title>Marinobulbifer ophiurae gen. nov., sp. Nov., isolate from tissue of brittle star Ophioplocus japonicus.</title>
        <authorList>
            <person name="Kawano K."/>
            <person name="Sawayama S."/>
            <person name="Nakagawa S."/>
        </authorList>
    </citation>
    <scope>NUCLEOTIDE SEQUENCE [LARGE SCALE GENOMIC DNA]</scope>
    <source>
        <strain evidence="1 2">NKW57</strain>
    </source>
</reference>
<dbReference type="Proteomes" id="UP001224392">
    <property type="component" value="Unassembled WGS sequence"/>
</dbReference>
<accession>A0ABQ6LXC0</accession>
<proteinExistence type="predicted"/>
<comment type="caution">
    <text evidence="1">The sequence shown here is derived from an EMBL/GenBank/DDBJ whole genome shotgun (WGS) entry which is preliminary data.</text>
</comment>
<organism evidence="1 2">
    <name type="scientific">Biformimicrobium ophioploci</name>
    <dbReference type="NCBI Taxonomy" id="3036711"/>
    <lineage>
        <taxon>Bacteria</taxon>
        <taxon>Pseudomonadati</taxon>
        <taxon>Pseudomonadota</taxon>
        <taxon>Gammaproteobacteria</taxon>
        <taxon>Cellvibrionales</taxon>
        <taxon>Microbulbiferaceae</taxon>
        <taxon>Biformimicrobium</taxon>
    </lineage>
</organism>
<dbReference type="EMBL" id="BSYJ01000002">
    <property type="protein sequence ID" value="GMG86690.1"/>
    <property type="molecule type" value="Genomic_DNA"/>
</dbReference>
<evidence type="ECO:0000313" key="1">
    <source>
        <dbReference type="EMBL" id="GMG86690.1"/>
    </source>
</evidence>
<name>A0ABQ6LXC0_9GAMM</name>
<gene>
    <name evidence="1" type="ORF">MNKW57_10110</name>
</gene>
<keyword evidence="2" id="KW-1185">Reference proteome</keyword>
<sequence>MKKWFTRTALALLAFFAWAFWLAFFSARPPLTTDPAILAGDGSTLNYCALPELDGSGKMAADIPKGNTPGCAYEHFPLPILAECTEPLADGTADLRGLWIGVEGGYKGHLERVEQCGERMVITSAGIIHDLGPNSTGGLTSNDTEGSVLFTAGEREYCARSSAGTTWNNGVLEFRVFGWGPVVVKRYMDGEQLVWEYADGSTTRMDRLCTLPEEHKTPKLRGKRFKLF</sequence>
<protein>
    <submittedName>
        <fullName evidence="1">Uncharacterized protein</fullName>
    </submittedName>
</protein>
<dbReference type="RefSeq" id="WP_285763249.1">
    <property type="nucleotide sequence ID" value="NZ_BSYJ01000002.1"/>
</dbReference>
<evidence type="ECO:0000313" key="2">
    <source>
        <dbReference type="Proteomes" id="UP001224392"/>
    </source>
</evidence>